<dbReference type="InterPro" id="IPR013112">
    <property type="entry name" value="FAD-bd_8"/>
</dbReference>
<feature type="transmembrane region" description="Helical" evidence="7">
    <location>
        <begin position="528"/>
        <end position="551"/>
    </location>
</feature>
<proteinExistence type="predicted"/>
<feature type="transmembrane region" description="Helical" evidence="7">
    <location>
        <begin position="643"/>
        <end position="661"/>
    </location>
</feature>
<keyword evidence="5 7" id="KW-0472">Membrane</keyword>
<dbReference type="Proteomes" id="UP001152797">
    <property type="component" value="Unassembled WGS sequence"/>
</dbReference>
<feature type="domain" description="FAD-binding FR-type" evidence="8">
    <location>
        <begin position="868"/>
        <end position="1051"/>
    </location>
</feature>
<dbReference type="EMBL" id="CAMXCT030004757">
    <property type="protein sequence ID" value="CAL4797575.1"/>
    <property type="molecule type" value="Genomic_DNA"/>
</dbReference>
<dbReference type="InterPro" id="IPR017927">
    <property type="entry name" value="FAD-bd_FR_type"/>
</dbReference>
<dbReference type="SUPFAM" id="SSF52343">
    <property type="entry name" value="Ferredoxin reductase-like, C-terminal NADP-linked domain"/>
    <property type="match status" value="1"/>
</dbReference>
<feature type="region of interest" description="Disordered" evidence="6">
    <location>
        <begin position="56"/>
        <end position="113"/>
    </location>
</feature>
<organism evidence="9">
    <name type="scientific">Cladocopium goreaui</name>
    <dbReference type="NCBI Taxonomy" id="2562237"/>
    <lineage>
        <taxon>Eukaryota</taxon>
        <taxon>Sar</taxon>
        <taxon>Alveolata</taxon>
        <taxon>Dinophyceae</taxon>
        <taxon>Suessiales</taxon>
        <taxon>Symbiodiniaceae</taxon>
        <taxon>Cladocopium</taxon>
    </lineage>
</organism>
<feature type="transmembrane region" description="Helical" evidence="7">
    <location>
        <begin position="719"/>
        <end position="738"/>
    </location>
</feature>
<dbReference type="GO" id="GO:0016020">
    <property type="term" value="C:membrane"/>
    <property type="evidence" value="ECO:0007669"/>
    <property type="project" value="UniProtKB-SubCell"/>
</dbReference>
<evidence type="ECO:0000313" key="9">
    <source>
        <dbReference type="EMBL" id="CAI4010263.1"/>
    </source>
</evidence>
<evidence type="ECO:0000313" key="10">
    <source>
        <dbReference type="EMBL" id="CAL4797575.1"/>
    </source>
</evidence>
<protein>
    <submittedName>
        <fullName evidence="10">Protein DD3-3</fullName>
    </submittedName>
</protein>
<dbReference type="InterPro" id="IPR013130">
    <property type="entry name" value="Fe3_Rdtase_TM_dom"/>
</dbReference>
<dbReference type="Pfam" id="PF08022">
    <property type="entry name" value="FAD_binding_8"/>
    <property type="match status" value="1"/>
</dbReference>
<evidence type="ECO:0000256" key="5">
    <source>
        <dbReference type="ARBA" id="ARBA00023136"/>
    </source>
</evidence>
<feature type="transmembrane region" description="Helical" evidence="7">
    <location>
        <begin position="681"/>
        <end position="699"/>
    </location>
</feature>
<dbReference type="GO" id="GO:0016491">
    <property type="term" value="F:oxidoreductase activity"/>
    <property type="evidence" value="ECO:0007669"/>
    <property type="project" value="UniProtKB-KW"/>
</dbReference>
<evidence type="ECO:0000256" key="7">
    <source>
        <dbReference type="SAM" id="Phobius"/>
    </source>
</evidence>
<evidence type="ECO:0000256" key="4">
    <source>
        <dbReference type="ARBA" id="ARBA00023002"/>
    </source>
</evidence>
<evidence type="ECO:0000256" key="6">
    <source>
        <dbReference type="SAM" id="MobiDB-lite"/>
    </source>
</evidence>
<feature type="region of interest" description="Disordered" evidence="6">
    <location>
        <begin position="266"/>
        <end position="286"/>
    </location>
</feature>
<evidence type="ECO:0000256" key="2">
    <source>
        <dbReference type="ARBA" id="ARBA00022692"/>
    </source>
</evidence>
<dbReference type="EMBL" id="CAMXCT020004757">
    <property type="protein sequence ID" value="CAL1163638.1"/>
    <property type="molecule type" value="Genomic_DNA"/>
</dbReference>
<keyword evidence="4" id="KW-0560">Oxidoreductase</keyword>
<dbReference type="PANTHER" id="PTHR35170:SF1">
    <property type="entry name" value="PROTEIN DD3-3"/>
    <property type="match status" value="1"/>
</dbReference>
<dbReference type="SUPFAM" id="SSF63380">
    <property type="entry name" value="Riboflavin synthase domain-like"/>
    <property type="match status" value="1"/>
</dbReference>
<dbReference type="InterPro" id="IPR039261">
    <property type="entry name" value="FNR_nucleotide-bd"/>
</dbReference>
<sequence length="1241" mass="139296">DENNNYDVTVEGATKGTMKFYQGSELYIEWHHQHGCGVGHPNLRCQIVLQYMTENDNPNLRDGTDQTSAGIERERNKGLFTADQQIEENGGATSTRQNPNGNGRRRGQQRHGLECPEERDYYPYWHPTPWHDIAVLTEEPQERCEYYRTESQNVKAKGYCTLPQYNNPDACTANNGEWKEQAAFEEPLPECTGGISSRDNHNGNVRNGQPHYYMWKIPEFLTGRVVLRIRYNITTKDFDYGSLANPVEEGAQLSGMKADPFFMDAKFNDPNPNNRRRRTFSGRPGVPLPLAQDPVADWLGLGENALDTSRLLQLQVNTNQFGRTFEDRTHTFMVMERPADVPMDRRIVNLNIRGRRGNIVQVYPSVEYDFIPSELSVEVGTLLHFQWTGSDANNNNNAGNGRAGTDRSNLVQVQSRAETIPLPLEKQTLLFDAQANPNDPEGKALVDRFAYLDQDKIVTCDPETNDQNSETNCKQLNGASAYFDGGLVEMKVVGEHHFASTRNNDFTNRSHKGSIKVTGFAFEYAENVALGVGAFLGLILIIYIIAAIHAYRKPGSWLFSRRYRPRLLVWILSKATMDRLVEERRQLVAQRRREWAKKANAHCGDEEGGTDKAAEVALPEESLSWFQSITRCFRKCGLGEQQLTTFILFLMNVVVFAIGFLSNMSGGFKKSWAYPCAKGGGYAMDLNFALLVLPTLKSLQTTMRRVGSSREWVPIDDPINFHIVIAMFTMIAAAIHIAGHCVHAYLIRAAPTIQSDPFDLWKLTSEEKASGMTFFHQIFNIQLRCAGLTGIILTVMMLAILLTALNCSRRRTNCLTRRIGGFNLFWRIHMSWKLIYVLLLLHAPARLWIWFFFPAIFVIVDRLLLANHQALYLHLKSVKLLPRDVIGLTFELPQGFAYQAGQYILLGWKGEWHPFTLTSAPEENCISVHIRAPNTLDWCSALRKRLTQEAPAQAAGIDAADSKPPRAPLLIEYNKCTLPNSPVVFNTPKVSGKSDDHGDQGPRLLGRDISGKQLKPAQSGETMVSHVQPGMLPTESVVLQVTGPFGAPAQKVWGFDTLMVVGAGIGVTPFASILKSVQLRAKQRETIMNTARPSAWKSAMGTDDSRAGLERLVEDLVVVPKKIYFYWICRGQEEFDWFCDLLSDAAEGPAAGIVDITLFLTGEVELSQVKKLPCAAGQFFGRPNWGRIFKQNRDKHKGQHIGVFLCGSPIIGEALSRESIKNSDLVGTPGGTRFSFFKEHF</sequence>
<dbReference type="Pfam" id="PF08030">
    <property type="entry name" value="NAD_binding_6"/>
    <property type="match status" value="1"/>
</dbReference>
<dbReference type="Gene3D" id="3.40.50.80">
    <property type="entry name" value="Nucleotide-binding domain of ferredoxin-NADP reductase (FNR) module"/>
    <property type="match status" value="1"/>
</dbReference>
<reference evidence="10 11" key="2">
    <citation type="submission" date="2024-05" db="EMBL/GenBank/DDBJ databases">
        <authorList>
            <person name="Chen Y."/>
            <person name="Shah S."/>
            <person name="Dougan E. K."/>
            <person name="Thang M."/>
            <person name="Chan C."/>
        </authorList>
    </citation>
    <scope>NUCLEOTIDE SEQUENCE [LARGE SCALE GENOMIC DNA]</scope>
</reference>
<evidence type="ECO:0000313" key="11">
    <source>
        <dbReference type="Proteomes" id="UP001152797"/>
    </source>
</evidence>
<dbReference type="InterPro" id="IPR013121">
    <property type="entry name" value="Fe_red_NAD-bd_6"/>
</dbReference>
<evidence type="ECO:0000256" key="3">
    <source>
        <dbReference type="ARBA" id="ARBA00022989"/>
    </source>
</evidence>
<gene>
    <name evidence="9" type="ORF">C1SCF055_LOCUS35545</name>
</gene>
<dbReference type="Pfam" id="PF01794">
    <property type="entry name" value="Ferric_reduct"/>
    <property type="match status" value="1"/>
</dbReference>
<feature type="non-terminal residue" evidence="9">
    <location>
        <position position="1"/>
    </location>
</feature>
<accession>A0A9P1DKE4</accession>
<comment type="caution">
    <text evidence="9">The sequence shown here is derived from an EMBL/GenBank/DDBJ whole genome shotgun (WGS) entry which is preliminary data.</text>
</comment>
<dbReference type="InterPro" id="IPR053320">
    <property type="entry name" value="Protein_DD3-3_O-glyco"/>
</dbReference>
<reference evidence="9" key="1">
    <citation type="submission" date="2022-10" db="EMBL/GenBank/DDBJ databases">
        <authorList>
            <person name="Chen Y."/>
            <person name="Dougan E. K."/>
            <person name="Chan C."/>
            <person name="Rhodes N."/>
            <person name="Thang M."/>
        </authorList>
    </citation>
    <scope>NUCLEOTIDE SEQUENCE</scope>
</reference>
<evidence type="ECO:0000256" key="1">
    <source>
        <dbReference type="ARBA" id="ARBA00004141"/>
    </source>
</evidence>
<dbReference type="PANTHER" id="PTHR35170">
    <property type="entry name" value="PROTEIN DD3-3"/>
    <property type="match status" value="1"/>
</dbReference>
<comment type="subcellular location">
    <subcellularLocation>
        <location evidence="1">Membrane</location>
        <topology evidence="1">Multi-pass membrane protein</topology>
    </subcellularLocation>
</comment>
<feature type="transmembrane region" description="Helical" evidence="7">
    <location>
        <begin position="781"/>
        <end position="803"/>
    </location>
</feature>
<dbReference type="EMBL" id="CAMXCT010004757">
    <property type="protein sequence ID" value="CAI4010263.1"/>
    <property type="molecule type" value="Genomic_DNA"/>
</dbReference>
<keyword evidence="2 7" id="KW-0812">Transmembrane</keyword>
<dbReference type="OrthoDB" id="423121at2759"/>
<dbReference type="CDD" id="cd06186">
    <property type="entry name" value="NOX_Duox_like_FAD_NADP"/>
    <property type="match status" value="1"/>
</dbReference>
<name>A0A9P1DKE4_9DINO</name>
<evidence type="ECO:0000259" key="8">
    <source>
        <dbReference type="PROSITE" id="PS51384"/>
    </source>
</evidence>
<keyword evidence="3 7" id="KW-1133">Transmembrane helix</keyword>
<keyword evidence="11" id="KW-1185">Reference proteome</keyword>
<dbReference type="InterPro" id="IPR017938">
    <property type="entry name" value="Riboflavin_synthase-like_b-brl"/>
</dbReference>
<dbReference type="Gene3D" id="2.40.30.10">
    <property type="entry name" value="Translation factors"/>
    <property type="match status" value="1"/>
</dbReference>
<dbReference type="AlphaFoldDB" id="A0A9P1DKE4"/>
<dbReference type="PROSITE" id="PS51384">
    <property type="entry name" value="FAD_FR"/>
    <property type="match status" value="1"/>
</dbReference>